<keyword evidence="3 5" id="KW-1133">Transmembrane helix</keyword>
<dbReference type="GO" id="GO:0016020">
    <property type="term" value="C:membrane"/>
    <property type="evidence" value="ECO:0007669"/>
    <property type="project" value="UniProtKB-SubCell"/>
</dbReference>
<dbReference type="Pfam" id="PF12698">
    <property type="entry name" value="ABC2_membrane_3"/>
    <property type="match status" value="1"/>
</dbReference>
<dbReference type="PATRIC" id="fig|284581.3.peg.4716"/>
<evidence type="ECO:0000256" key="2">
    <source>
        <dbReference type="ARBA" id="ARBA00022692"/>
    </source>
</evidence>
<feature type="transmembrane region" description="Helical" evidence="5">
    <location>
        <begin position="295"/>
        <end position="315"/>
    </location>
</feature>
<accession>A0A0M0L9G9</accession>
<feature type="transmembrane region" description="Helical" evidence="5">
    <location>
        <begin position="237"/>
        <end position="259"/>
    </location>
</feature>
<dbReference type="Proteomes" id="UP000037558">
    <property type="component" value="Unassembled WGS sequence"/>
</dbReference>
<sequence>MFRLFLKQKMVWLGLLGIAVAVAIFTFAFMGSTTNPVPKDLPIAMVVEDAGSKTPNNKLINLGKRIEKSLGSMGELPVKWGIEASEEDARQKMDERKYYATIVLPEDLTANVMSLPTEKANIPEVKILINEGMNYTGATASKQMLEGIIMKMNNQVQQMMYAQIGKQTNVITINQAKLLANPIRTEEERMNKVGERSGNGNLPTMLTQTLWLTTFISSMILFVAMRKITHTKPRLSSIAAQLVTGVLFVGVISAVMLTIATSVLNANITDVLSLSVFVFFVGYMFFLLQNALLNWIGFAAAPIFLLLFFFSMPILSLPKEFLPSLTNDLLYSWVPFRFSVDGMRSLLFFDGYHIGAPGSVLGLIGIGSLLVMVASVLKPSKLSVKKQVTVDN</sequence>
<feature type="transmembrane region" description="Helical" evidence="5">
    <location>
        <begin position="271"/>
        <end position="288"/>
    </location>
</feature>
<keyword evidence="4 5" id="KW-0472">Membrane</keyword>
<dbReference type="Gene3D" id="3.40.1710.10">
    <property type="entry name" value="abc type-2 transporter like domain"/>
    <property type="match status" value="1"/>
</dbReference>
<comment type="subcellular location">
    <subcellularLocation>
        <location evidence="1">Membrane</location>
        <topology evidence="1">Multi-pass membrane protein</topology>
    </subcellularLocation>
</comment>
<dbReference type="InterPro" id="IPR051328">
    <property type="entry name" value="T7SS_ABC-Transporter"/>
</dbReference>
<evidence type="ECO:0000313" key="7">
    <source>
        <dbReference type="EMBL" id="KOO47684.1"/>
    </source>
</evidence>
<evidence type="ECO:0000256" key="1">
    <source>
        <dbReference type="ARBA" id="ARBA00004141"/>
    </source>
</evidence>
<evidence type="ECO:0000259" key="6">
    <source>
        <dbReference type="Pfam" id="PF12698"/>
    </source>
</evidence>
<comment type="caution">
    <text evidence="7">The sequence shown here is derived from an EMBL/GenBank/DDBJ whole genome shotgun (WGS) entry which is preliminary data.</text>
</comment>
<feature type="domain" description="ABC-2 type transporter transmembrane" evidence="6">
    <location>
        <begin position="13"/>
        <end position="372"/>
    </location>
</feature>
<dbReference type="PANTHER" id="PTHR43077:SF5">
    <property type="entry name" value="PHAGE INFECTION PROTEIN"/>
    <property type="match status" value="1"/>
</dbReference>
<keyword evidence="2 5" id="KW-0812">Transmembrane</keyword>
<dbReference type="InterPro" id="IPR013525">
    <property type="entry name" value="ABC2_TM"/>
</dbReference>
<gene>
    <name evidence="7" type="ORF">AMD01_06555</name>
</gene>
<feature type="transmembrane region" description="Helical" evidence="5">
    <location>
        <begin position="354"/>
        <end position="377"/>
    </location>
</feature>
<evidence type="ECO:0000313" key="8">
    <source>
        <dbReference type="Proteomes" id="UP000037558"/>
    </source>
</evidence>
<name>A0A0M0L9G9_9BACI</name>
<proteinExistence type="predicted"/>
<dbReference type="STRING" id="284581.AMD01_06555"/>
<organism evidence="7 8">
    <name type="scientific">Priestia koreensis</name>
    <dbReference type="NCBI Taxonomy" id="284581"/>
    <lineage>
        <taxon>Bacteria</taxon>
        <taxon>Bacillati</taxon>
        <taxon>Bacillota</taxon>
        <taxon>Bacilli</taxon>
        <taxon>Bacillales</taxon>
        <taxon>Bacillaceae</taxon>
        <taxon>Priestia</taxon>
    </lineage>
</organism>
<evidence type="ECO:0000256" key="4">
    <source>
        <dbReference type="ARBA" id="ARBA00023136"/>
    </source>
</evidence>
<protein>
    <recommendedName>
        <fullName evidence="6">ABC-2 type transporter transmembrane domain-containing protein</fullName>
    </recommendedName>
</protein>
<feature type="transmembrane region" description="Helical" evidence="5">
    <location>
        <begin position="205"/>
        <end position="225"/>
    </location>
</feature>
<keyword evidence="8" id="KW-1185">Reference proteome</keyword>
<reference evidence="8" key="1">
    <citation type="submission" date="2015-08" db="EMBL/GenBank/DDBJ databases">
        <title>Fjat-14210 dsm16467.</title>
        <authorList>
            <person name="Liu B."/>
            <person name="Wang J."/>
            <person name="Zhu Y."/>
            <person name="Liu G."/>
            <person name="Chen Q."/>
            <person name="Chen Z."/>
            <person name="Lan J."/>
            <person name="Che J."/>
            <person name="Ge C."/>
            <person name="Shi H."/>
            <person name="Pan Z."/>
            <person name="Liu X."/>
        </authorList>
    </citation>
    <scope>NUCLEOTIDE SEQUENCE [LARGE SCALE GENOMIC DNA]</scope>
    <source>
        <strain evidence="8">DSM 16467</strain>
    </source>
</reference>
<evidence type="ECO:0000256" key="5">
    <source>
        <dbReference type="SAM" id="Phobius"/>
    </source>
</evidence>
<dbReference type="AlphaFoldDB" id="A0A0M0L9G9"/>
<feature type="transmembrane region" description="Helical" evidence="5">
    <location>
        <begin position="12"/>
        <end position="31"/>
    </location>
</feature>
<dbReference type="GO" id="GO:0140359">
    <property type="term" value="F:ABC-type transporter activity"/>
    <property type="evidence" value="ECO:0007669"/>
    <property type="project" value="InterPro"/>
</dbReference>
<evidence type="ECO:0000256" key="3">
    <source>
        <dbReference type="ARBA" id="ARBA00022989"/>
    </source>
</evidence>
<dbReference type="EMBL" id="LILC01000007">
    <property type="protein sequence ID" value="KOO47684.1"/>
    <property type="molecule type" value="Genomic_DNA"/>
</dbReference>
<dbReference type="RefSeq" id="WP_053400600.1">
    <property type="nucleotide sequence ID" value="NZ_LILC01000007.1"/>
</dbReference>
<dbReference type="PANTHER" id="PTHR43077">
    <property type="entry name" value="TRANSPORT PERMEASE YVFS-RELATED"/>
    <property type="match status" value="1"/>
</dbReference>